<keyword evidence="2" id="KW-1185">Reference proteome</keyword>
<dbReference type="EMBL" id="CP093846">
    <property type="protein sequence ID" value="UNS99082.1"/>
    <property type="molecule type" value="Genomic_DNA"/>
</dbReference>
<organism evidence="1 2">
    <name type="scientific">Streptomyces tubbatahanensis</name>
    <dbReference type="NCBI Taxonomy" id="2923272"/>
    <lineage>
        <taxon>Bacteria</taxon>
        <taxon>Bacillati</taxon>
        <taxon>Actinomycetota</taxon>
        <taxon>Actinomycetes</taxon>
        <taxon>Kitasatosporales</taxon>
        <taxon>Streptomycetaceae</taxon>
        <taxon>Streptomyces</taxon>
    </lineage>
</organism>
<name>A0ABY3XXB4_9ACTN</name>
<protein>
    <recommendedName>
        <fullName evidence="3">SRPBCC family protein</fullName>
    </recommendedName>
</protein>
<dbReference type="InterPro" id="IPR023393">
    <property type="entry name" value="START-like_dom_sf"/>
</dbReference>
<dbReference type="SUPFAM" id="SSF55961">
    <property type="entry name" value="Bet v1-like"/>
    <property type="match status" value="1"/>
</dbReference>
<dbReference type="RefSeq" id="WP_242754543.1">
    <property type="nucleotide sequence ID" value="NZ_CP093846.1"/>
</dbReference>
<reference evidence="1 2" key="1">
    <citation type="journal article" date="2023" name="Microbiol. Spectr.">
        <title>Synergy between Genome Mining, Metabolomics, and Bioinformatics Uncovers Antibacterial Chlorinated Carbazole Alkaloids and Their Biosynthetic Gene Cluster from Streptomyces tubbatahanensis sp. nov., a Novel Actinomycete Isolated from Sulu Sea, Philippines.</title>
        <authorList>
            <person name="Tenebro C.P."/>
            <person name="Trono D.J.V.L."/>
            <person name="Balida L.A.P."/>
            <person name="Bayog L.K.A."/>
            <person name="Bruna J.R."/>
            <person name="Sabido E.M."/>
            <person name="Caspe D.P.C."/>
            <person name="de Los Santos E.L.C."/>
            <person name="Saludes J.P."/>
            <person name="Dalisay D.S."/>
        </authorList>
    </citation>
    <scope>NUCLEOTIDE SEQUENCE [LARGE SCALE GENOMIC DNA]</scope>
    <source>
        <strain evidence="1 2">DSD3025</strain>
    </source>
</reference>
<accession>A0ABY3XXB4</accession>
<evidence type="ECO:0000313" key="2">
    <source>
        <dbReference type="Proteomes" id="UP001202244"/>
    </source>
</evidence>
<dbReference type="Gene3D" id="3.30.530.20">
    <property type="match status" value="1"/>
</dbReference>
<sequence>MAGHIDTHVLIEAPLELTWRLANTQENDRRHASGGKGHELVAEDPARHARTLRIVTPPDAEGREWYYFVERILDPERHTAYARRWGNPHFHYSVALWVYREEPGGRSSIRSVQDFEMTDDAPVDNDGMAEIILGGTQKALQRTKEFVETEAAAAAA</sequence>
<gene>
    <name evidence="1" type="ORF">MMF93_23450</name>
</gene>
<evidence type="ECO:0008006" key="3">
    <source>
        <dbReference type="Google" id="ProtNLM"/>
    </source>
</evidence>
<dbReference type="Proteomes" id="UP001202244">
    <property type="component" value="Chromosome"/>
</dbReference>
<proteinExistence type="predicted"/>
<evidence type="ECO:0000313" key="1">
    <source>
        <dbReference type="EMBL" id="UNS99082.1"/>
    </source>
</evidence>